<feature type="non-terminal residue" evidence="1">
    <location>
        <position position="1"/>
    </location>
</feature>
<reference evidence="1" key="1">
    <citation type="journal article" date="2014" name="Front. Microbiol.">
        <title>High frequency of phylogenetically diverse reductive dehalogenase-homologous genes in deep subseafloor sedimentary metagenomes.</title>
        <authorList>
            <person name="Kawai M."/>
            <person name="Futagami T."/>
            <person name="Toyoda A."/>
            <person name="Takaki Y."/>
            <person name="Nishi S."/>
            <person name="Hori S."/>
            <person name="Arai W."/>
            <person name="Tsubouchi T."/>
            <person name="Morono Y."/>
            <person name="Uchiyama I."/>
            <person name="Ito T."/>
            <person name="Fujiyama A."/>
            <person name="Inagaki F."/>
            <person name="Takami H."/>
        </authorList>
    </citation>
    <scope>NUCLEOTIDE SEQUENCE</scope>
    <source>
        <strain evidence="1">Expedition CK06-06</strain>
    </source>
</reference>
<name>X1VNK0_9ZZZZ</name>
<organism evidence="1">
    <name type="scientific">marine sediment metagenome</name>
    <dbReference type="NCBI Taxonomy" id="412755"/>
    <lineage>
        <taxon>unclassified sequences</taxon>
        <taxon>metagenomes</taxon>
        <taxon>ecological metagenomes</taxon>
    </lineage>
</organism>
<evidence type="ECO:0000313" key="1">
    <source>
        <dbReference type="EMBL" id="GAJ17876.1"/>
    </source>
</evidence>
<dbReference type="AlphaFoldDB" id="X1VNK0"/>
<sequence>TAKREHLLFKRKGLSVPVEAQAAFFSVLVSGI</sequence>
<accession>X1VNK0</accession>
<proteinExistence type="predicted"/>
<comment type="caution">
    <text evidence="1">The sequence shown here is derived from an EMBL/GenBank/DDBJ whole genome shotgun (WGS) entry which is preliminary data.</text>
</comment>
<protein>
    <submittedName>
        <fullName evidence="1">Uncharacterized protein</fullName>
    </submittedName>
</protein>
<gene>
    <name evidence="1" type="ORF">S12H4_63403</name>
</gene>
<dbReference type="EMBL" id="BARW01043118">
    <property type="protein sequence ID" value="GAJ17876.1"/>
    <property type="molecule type" value="Genomic_DNA"/>
</dbReference>